<sequence length="404" mass="45699">MVGLILALTLSALIFIVRFTYRYKKPSPARTPTQRNVELGKKKTTEPWPDNLTGMGHLKSGSTTAQTSYMASHTIPELPAGTRPFYLAEGGANIVYRYTIPNEPASTVTTNSRKLLRLRKHIDSGTPYPDTVNNFGSYIRPMFDDHELVEQELVRLPKGFITYCNEQLRVDEARNLRPKGRYGVYLSVKEPFGLMITDMTPAPGSSECLWEFKPKWLLQSPSAPPDAKRCRTCALREMKNYNARKAGNAEKQSFCPLDLVSDNFEDVLRATRFIRGGHGRARVAAFLHRNSTLLKLQACQRQMNAVGLPGLEAHYRERAISMTLRDCTMFVKVPRDEFAPLEARLGDLDFKSGIGGKLQYWRQTETRLIEDGWYNGNRKDQEFSECSLQGPRGGFRASAEDTTE</sequence>
<comment type="function">
    <text evidence="9">Phosphorylates Ins(1,3,4,5,6)P5 at position 2 to form Ins(1,2,3,4,5,6)P6 (InsP6 or phytate).</text>
</comment>
<dbReference type="Pfam" id="PF06090">
    <property type="entry name" value="Ins_P5_2-kin"/>
    <property type="match status" value="1"/>
</dbReference>
<keyword evidence="5 9" id="KW-0808">Transferase</keyword>
<organism evidence="11 12">
    <name type="scientific">[Emmonsia] crescens</name>
    <dbReference type="NCBI Taxonomy" id="73230"/>
    <lineage>
        <taxon>Eukaryota</taxon>
        <taxon>Fungi</taxon>
        <taxon>Dikarya</taxon>
        <taxon>Ascomycota</taxon>
        <taxon>Pezizomycotina</taxon>
        <taxon>Eurotiomycetes</taxon>
        <taxon>Eurotiomycetidae</taxon>
        <taxon>Onygenales</taxon>
        <taxon>Ajellomycetaceae</taxon>
        <taxon>Emergomyces</taxon>
    </lineage>
</organism>
<name>A0A0G2J6F9_9EURO</name>
<dbReference type="GO" id="GO:0005634">
    <property type="term" value="C:nucleus"/>
    <property type="evidence" value="ECO:0007669"/>
    <property type="project" value="TreeGrafter"/>
</dbReference>
<gene>
    <name evidence="11" type="ORF">EMCG_00838</name>
</gene>
<evidence type="ECO:0000256" key="8">
    <source>
        <dbReference type="ARBA" id="ARBA00022840"/>
    </source>
</evidence>
<comment type="similarity">
    <text evidence="2">Belongs to the IPK1 type 1 family.</text>
</comment>
<dbReference type="VEuPathDB" id="FungiDB:EMCG_00838"/>
<evidence type="ECO:0000256" key="4">
    <source>
        <dbReference type="ARBA" id="ARBA00014846"/>
    </source>
</evidence>
<evidence type="ECO:0000256" key="2">
    <source>
        <dbReference type="ARBA" id="ARBA00008305"/>
    </source>
</evidence>
<keyword evidence="7 9" id="KW-0418">Kinase</keyword>
<evidence type="ECO:0000313" key="11">
    <source>
        <dbReference type="EMBL" id="KKZ59996.1"/>
    </source>
</evidence>
<dbReference type="EMBL" id="LCZI01001613">
    <property type="protein sequence ID" value="KKZ59996.1"/>
    <property type="molecule type" value="Genomic_DNA"/>
</dbReference>
<proteinExistence type="inferred from homology"/>
<comment type="domain">
    <text evidence="9">The EXKPK motif is conserved in inositol-pentakisphosphate 2-kinases of both family 1 and 2.</text>
</comment>
<dbReference type="PANTHER" id="PTHR14456:SF2">
    <property type="entry name" value="INOSITOL-PENTAKISPHOSPHATE 2-KINASE"/>
    <property type="match status" value="1"/>
</dbReference>
<evidence type="ECO:0000256" key="1">
    <source>
        <dbReference type="ARBA" id="ARBA00003979"/>
    </source>
</evidence>
<dbReference type="Proteomes" id="UP000034164">
    <property type="component" value="Unassembled WGS sequence"/>
</dbReference>
<evidence type="ECO:0000256" key="7">
    <source>
        <dbReference type="ARBA" id="ARBA00022777"/>
    </source>
</evidence>
<comment type="function">
    <text evidence="1">Has kinase activity and phosphorylates inositol-1,3,4,5,6-pentakisphosphate (Ins(1,3,4,5,6)P5) to produce 1,2,3,4,5,6-hexakisphosphate (InsP6), also known as phytate.</text>
</comment>
<dbReference type="OrthoDB" id="272370at2759"/>
<keyword evidence="8 9" id="KW-0067">ATP-binding</keyword>
<dbReference type="GO" id="GO:0005524">
    <property type="term" value="F:ATP binding"/>
    <property type="evidence" value="ECO:0007669"/>
    <property type="project" value="UniProtKB-KW"/>
</dbReference>
<dbReference type="InterPro" id="IPR009286">
    <property type="entry name" value="Ins_P5_2-kin"/>
</dbReference>
<dbReference type="GO" id="GO:0032958">
    <property type="term" value="P:inositol phosphate biosynthetic process"/>
    <property type="evidence" value="ECO:0007669"/>
    <property type="project" value="TreeGrafter"/>
</dbReference>
<dbReference type="GO" id="GO:0035299">
    <property type="term" value="F:inositol-1,3,4,5,6-pentakisphosphate 2-kinase activity"/>
    <property type="evidence" value="ECO:0007669"/>
    <property type="project" value="UniProtKB-EC"/>
</dbReference>
<accession>A0A0G2J6F9</accession>
<evidence type="ECO:0000256" key="6">
    <source>
        <dbReference type="ARBA" id="ARBA00022741"/>
    </source>
</evidence>
<evidence type="ECO:0000256" key="5">
    <source>
        <dbReference type="ARBA" id="ARBA00022679"/>
    </source>
</evidence>
<comment type="caution">
    <text evidence="11">The sequence shown here is derived from an EMBL/GenBank/DDBJ whole genome shotgun (WGS) entry which is preliminary data.</text>
</comment>
<evidence type="ECO:0000256" key="3">
    <source>
        <dbReference type="ARBA" id="ARBA00012023"/>
    </source>
</evidence>
<keyword evidence="6 9" id="KW-0547">Nucleotide-binding</keyword>
<reference evidence="12" key="1">
    <citation type="journal article" date="2015" name="PLoS Genet.">
        <title>The dynamic genome and transcriptome of the human fungal pathogen Blastomyces and close relative Emmonsia.</title>
        <authorList>
            <person name="Munoz J.F."/>
            <person name="Gauthier G.M."/>
            <person name="Desjardins C.A."/>
            <person name="Gallo J.E."/>
            <person name="Holder J."/>
            <person name="Sullivan T.D."/>
            <person name="Marty A.J."/>
            <person name="Carmen J.C."/>
            <person name="Chen Z."/>
            <person name="Ding L."/>
            <person name="Gujja S."/>
            <person name="Magrini V."/>
            <person name="Misas E."/>
            <person name="Mitreva M."/>
            <person name="Priest M."/>
            <person name="Saif S."/>
            <person name="Whiston E.A."/>
            <person name="Young S."/>
            <person name="Zeng Q."/>
            <person name="Goldman W.E."/>
            <person name="Mardis E.R."/>
            <person name="Taylor J.W."/>
            <person name="McEwen J.G."/>
            <person name="Clay O.K."/>
            <person name="Klein B.S."/>
            <person name="Cuomo C.A."/>
        </authorList>
    </citation>
    <scope>NUCLEOTIDE SEQUENCE [LARGE SCALE GENOMIC DNA]</scope>
    <source>
        <strain evidence="12">UAMH 3008</strain>
    </source>
</reference>
<dbReference type="AlphaFoldDB" id="A0A0G2J6F9"/>
<evidence type="ECO:0000256" key="9">
    <source>
        <dbReference type="RuleBase" id="RU364126"/>
    </source>
</evidence>
<feature type="region of interest" description="Disordered" evidence="10">
    <location>
        <begin position="384"/>
        <end position="404"/>
    </location>
</feature>
<comment type="catalytic activity">
    <reaction evidence="9">
        <text>1D-myo-inositol 1,3,4,5,6-pentakisphosphate + ATP = 1D-myo-inositol hexakisphosphate + ADP + H(+)</text>
        <dbReference type="Rhea" id="RHEA:20313"/>
        <dbReference type="ChEBI" id="CHEBI:15378"/>
        <dbReference type="ChEBI" id="CHEBI:30616"/>
        <dbReference type="ChEBI" id="CHEBI:57733"/>
        <dbReference type="ChEBI" id="CHEBI:58130"/>
        <dbReference type="ChEBI" id="CHEBI:456216"/>
        <dbReference type="EC" id="2.7.1.158"/>
    </reaction>
</comment>
<dbReference type="EC" id="2.7.1.158" evidence="3 9"/>
<evidence type="ECO:0000256" key="10">
    <source>
        <dbReference type="SAM" id="MobiDB-lite"/>
    </source>
</evidence>
<evidence type="ECO:0000313" key="12">
    <source>
        <dbReference type="Proteomes" id="UP000034164"/>
    </source>
</evidence>
<protein>
    <recommendedName>
        <fullName evidence="4 9">Inositol-pentakisphosphate 2-kinase</fullName>
        <ecNumber evidence="3 9">2.7.1.158</ecNumber>
    </recommendedName>
</protein>
<dbReference type="PANTHER" id="PTHR14456">
    <property type="entry name" value="INOSITOL POLYPHOSPHATE KINASE 1"/>
    <property type="match status" value="1"/>
</dbReference>